<evidence type="ECO:0000256" key="1">
    <source>
        <dbReference type="SAM" id="MobiDB-lite"/>
    </source>
</evidence>
<dbReference type="PANTHER" id="PTHR33318:SF5">
    <property type="entry name" value="OS06G0670100 PROTEIN"/>
    <property type="match status" value="1"/>
</dbReference>
<feature type="region of interest" description="Disordered" evidence="1">
    <location>
        <begin position="48"/>
        <end position="89"/>
    </location>
</feature>
<dbReference type="OrthoDB" id="1932581at2759"/>
<comment type="caution">
    <text evidence="2">The sequence shown here is derived from an EMBL/GenBank/DDBJ whole genome shotgun (WGS) entry which is preliminary data.</text>
</comment>
<dbReference type="GO" id="GO:0007142">
    <property type="term" value="P:male meiosis II"/>
    <property type="evidence" value="ECO:0007669"/>
    <property type="project" value="InterPro"/>
</dbReference>
<feature type="region of interest" description="Disordered" evidence="1">
    <location>
        <begin position="546"/>
        <end position="573"/>
    </location>
</feature>
<dbReference type="STRING" id="29655.A0A0K9P4U1"/>
<feature type="region of interest" description="Disordered" evidence="1">
    <location>
        <begin position="421"/>
        <end position="448"/>
    </location>
</feature>
<feature type="region of interest" description="Disordered" evidence="1">
    <location>
        <begin position="296"/>
        <end position="323"/>
    </location>
</feature>
<keyword evidence="3" id="KW-1185">Reference proteome</keyword>
<protein>
    <submittedName>
        <fullName evidence="2">Uncharacterized protein</fullName>
    </submittedName>
</protein>
<evidence type="ECO:0000313" key="2">
    <source>
        <dbReference type="EMBL" id="KMZ64023.1"/>
    </source>
</evidence>
<feature type="compositionally biased region" description="Basic and acidic residues" evidence="1">
    <location>
        <begin position="303"/>
        <end position="315"/>
    </location>
</feature>
<sequence length="637" mass="72272">MGEISTGSISMMGCFFGCFRFNPFQLKDDTVVVVCRNPPPFSDGLRLVPQEQTMSRNQDRNDCNSSEDDIDKAGILPETPEATSEKDYSSSIKFPTRRCAEAYVKNNIVAQACDNIFTPRKIYYENQQPFPTPLRLTEEMQTPATVYPSSQDTVKNGSRIRSQYVYPVVEDDGDVGNSEKEYDHGRNPGDDDDGDIGNNNMLNGIPNSTTKYKEDHKVGWHATPFVERLEKELVRNHKPSTAIQFLKEGEKSNLAEPTALRLKEEMQTPATVYPSSQNTVKNGSRIRSQYVYPVVEDDGDVGNSEKEYDHGRNPGDDDDDIGNNNMLNGIPNSTTKYKEDHKVGWHATPFVERLEKELVRNHKPSTAIQFLKEGEKSNLAEPTALRLKEEMQTPATVYPSSQNTVKNGSRIRSQYVYPVVEDDGDVGNSEKEYDHGRNPGDDDDDIGNNNMLNGIPNSTTKYKDHKVGWHTTPFVERLEKELVRNHKPSASIQFLKEGEKSNFAEPTALRLKEEMQTPATVYPSSQNTVKNGSRIRSQYVYPVVEEDDDDVGKSEKEYDHWRNSGDDDGDDIGNNDMLNGIPNSTTKYNENQKVCWHATPFVERLEKKLVRNHKPSTAIQFWKEVRNPTLQKQQQYL</sequence>
<feature type="compositionally biased region" description="Basic and acidic residues" evidence="1">
    <location>
        <begin position="428"/>
        <end position="440"/>
    </location>
</feature>
<organism evidence="2 3">
    <name type="scientific">Zostera marina</name>
    <name type="common">Eelgrass</name>
    <dbReference type="NCBI Taxonomy" id="29655"/>
    <lineage>
        <taxon>Eukaryota</taxon>
        <taxon>Viridiplantae</taxon>
        <taxon>Streptophyta</taxon>
        <taxon>Embryophyta</taxon>
        <taxon>Tracheophyta</taxon>
        <taxon>Spermatophyta</taxon>
        <taxon>Magnoliopsida</taxon>
        <taxon>Liliopsida</taxon>
        <taxon>Zosteraceae</taxon>
        <taxon>Zostera</taxon>
    </lineage>
</organism>
<evidence type="ECO:0000313" key="3">
    <source>
        <dbReference type="Proteomes" id="UP000036987"/>
    </source>
</evidence>
<dbReference type="AlphaFoldDB" id="A0A0K9P4U1"/>
<name>A0A0K9P4U1_ZOSMR</name>
<dbReference type="Proteomes" id="UP000036987">
    <property type="component" value="Unassembled WGS sequence"/>
</dbReference>
<feature type="region of interest" description="Disordered" evidence="1">
    <location>
        <begin position="170"/>
        <end position="210"/>
    </location>
</feature>
<dbReference type="EMBL" id="LFYR01001193">
    <property type="protein sequence ID" value="KMZ64023.1"/>
    <property type="molecule type" value="Genomic_DNA"/>
</dbReference>
<dbReference type="InterPro" id="IPR039300">
    <property type="entry name" value="JASON"/>
</dbReference>
<accession>A0A0K9P4U1</accession>
<proteinExistence type="predicted"/>
<dbReference type="PANTHER" id="PTHR33318">
    <property type="entry name" value="ASPARTYL/GLUTAMYL-TRNA(ASN/GLN) AMIDOTRANSFERASE SUBUNIT"/>
    <property type="match status" value="1"/>
</dbReference>
<gene>
    <name evidence="2" type="ORF">ZOSMA_38G01350</name>
</gene>
<feature type="compositionally biased region" description="Basic and acidic residues" evidence="1">
    <location>
        <begin position="551"/>
        <end position="565"/>
    </location>
</feature>
<reference evidence="3" key="1">
    <citation type="journal article" date="2016" name="Nature">
        <title>The genome of the seagrass Zostera marina reveals angiosperm adaptation to the sea.</title>
        <authorList>
            <person name="Olsen J.L."/>
            <person name="Rouze P."/>
            <person name="Verhelst B."/>
            <person name="Lin Y.-C."/>
            <person name="Bayer T."/>
            <person name="Collen J."/>
            <person name="Dattolo E."/>
            <person name="De Paoli E."/>
            <person name="Dittami S."/>
            <person name="Maumus F."/>
            <person name="Michel G."/>
            <person name="Kersting A."/>
            <person name="Lauritano C."/>
            <person name="Lohaus R."/>
            <person name="Toepel M."/>
            <person name="Tonon T."/>
            <person name="Vanneste K."/>
            <person name="Amirebrahimi M."/>
            <person name="Brakel J."/>
            <person name="Bostroem C."/>
            <person name="Chovatia M."/>
            <person name="Grimwood J."/>
            <person name="Jenkins J.W."/>
            <person name="Jueterbock A."/>
            <person name="Mraz A."/>
            <person name="Stam W.T."/>
            <person name="Tice H."/>
            <person name="Bornberg-Bauer E."/>
            <person name="Green P.J."/>
            <person name="Pearson G.A."/>
            <person name="Procaccini G."/>
            <person name="Duarte C.M."/>
            <person name="Schmutz J."/>
            <person name="Reusch T.B.H."/>
            <person name="Van de Peer Y."/>
        </authorList>
    </citation>
    <scope>NUCLEOTIDE SEQUENCE [LARGE SCALE GENOMIC DNA]</scope>
    <source>
        <strain evidence="3">cv. Finnish</strain>
    </source>
</reference>
<feature type="compositionally biased region" description="Basic and acidic residues" evidence="1">
    <location>
        <begin position="177"/>
        <end position="189"/>
    </location>
</feature>